<dbReference type="AlphaFoldDB" id="B8M9X8"/>
<evidence type="ECO:0000256" key="2">
    <source>
        <dbReference type="ARBA" id="ARBA00022827"/>
    </source>
</evidence>
<dbReference type="OMA" id="PLFEYSF"/>
<keyword evidence="3" id="KW-0560">Oxidoreductase</keyword>
<evidence type="ECO:0000313" key="4">
    <source>
        <dbReference type="EMBL" id="EED18130.1"/>
    </source>
</evidence>
<dbReference type="VEuPathDB" id="FungiDB:TSTA_118940"/>
<keyword evidence="1" id="KW-0285">Flavoprotein</keyword>
<gene>
    <name evidence="4" type="ORF">TSTA_118940</name>
</gene>
<dbReference type="HOGENOM" id="CLU_019225_1_0_1"/>
<dbReference type="PANTHER" id="PTHR23023">
    <property type="entry name" value="DIMETHYLANILINE MONOOXYGENASE"/>
    <property type="match status" value="1"/>
</dbReference>
<dbReference type="RefSeq" id="XP_002482122.1">
    <property type="nucleotide sequence ID" value="XM_002482077.1"/>
</dbReference>
<dbReference type="PhylomeDB" id="B8M9X8"/>
<dbReference type="SUPFAM" id="SSF51905">
    <property type="entry name" value="FAD/NAD(P)-binding domain"/>
    <property type="match status" value="2"/>
</dbReference>
<keyword evidence="2" id="KW-0274">FAD</keyword>
<dbReference type="GO" id="GO:0004497">
    <property type="term" value="F:monooxygenase activity"/>
    <property type="evidence" value="ECO:0007669"/>
    <property type="project" value="UniProtKB-KW"/>
</dbReference>
<dbReference type="eggNOG" id="KOG1399">
    <property type="taxonomic scope" value="Eukaryota"/>
</dbReference>
<dbReference type="EMBL" id="EQ962655">
    <property type="protein sequence ID" value="EED18130.1"/>
    <property type="molecule type" value="Genomic_DNA"/>
</dbReference>
<organism evidence="4 5">
    <name type="scientific">Talaromyces stipitatus (strain ATCC 10500 / CBS 375.48 / QM 6759 / NRRL 1006)</name>
    <name type="common">Penicillium stipitatum</name>
    <dbReference type="NCBI Taxonomy" id="441959"/>
    <lineage>
        <taxon>Eukaryota</taxon>
        <taxon>Fungi</taxon>
        <taxon>Dikarya</taxon>
        <taxon>Ascomycota</taxon>
        <taxon>Pezizomycotina</taxon>
        <taxon>Eurotiomycetes</taxon>
        <taxon>Eurotiomycetidae</taxon>
        <taxon>Eurotiales</taxon>
        <taxon>Trichocomaceae</taxon>
        <taxon>Talaromyces</taxon>
        <taxon>Talaromyces sect. Talaromyces</taxon>
    </lineage>
</organism>
<name>B8M9X8_TALSN</name>
<dbReference type="OrthoDB" id="2915840at2759"/>
<dbReference type="InterPro" id="IPR050346">
    <property type="entry name" value="FMO-like"/>
</dbReference>
<keyword evidence="5" id="KW-1185">Reference proteome</keyword>
<dbReference type="InParanoid" id="B8M9X8"/>
<dbReference type="Gene3D" id="3.50.50.60">
    <property type="entry name" value="FAD/NAD(P)-binding domain"/>
    <property type="match status" value="2"/>
</dbReference>
<dbReference type="Pfam" id="PF13738">
    <property type="entry name" value="Pyr_redox_3"/>
    <property type="match status" value="1"/>
</dbReference>
<dbReference type="InterPro" id="IPR036188">
    <property type="entry name" value="FAD/NAD-bd_sf"/>
</dbReference>
<evidence type="ECO:0000256" key="3">
    <source>
        <dbReference type="ARBA" id="ARBA00023002"/>
    </source>
</evidence>
<dbReference type="STRING" id="441959.B8M9X8"/>
<keyword evidence="4" id="KW-0503">Monooxygenase</keyword>
<reference evidence="5" key="1">
    <citation type="journal article" date="2015" name="Genome Announc.">
        <title>Genome sequence of the AIDS-associated pathogen Penicillium marneffei (ATCC18224) and its near taxonomic relative Talaromyces stipitatus (ATCC10500).</title>
        <authorList>
            <person name="Nierman W.C."/>
            <person name="Fedorova-Abrams N.D."/>
            <person name="Andrianopoulos A."/>
        </authorList>
    </citation>
    <scope>NUCLEOTIDE SEQUENCE [LARGE SCALE GENOMIC DNA]</scope>
    <source>
        <strain evidence="5">ATCC 10500 / CBS 375.48 / QM 6759 / NRRL 1006</strain>
    </source>
</reference>
<evidence type="ECO:0000256" key="1">
    <source>
        <dbReference type="ARBA" id="ARBA00022630"/>
    </source>
</evidence>
<protein>
    <submittedName>
        <fullName evidence="4">Monooxygenase, putative</fullName>
    </submittedName>
</protein>
<proteinExistence type="predicted"/>
<accession>B8M9X8</accession>
<evidence type="ECO:0000313" key="5">
    <source>
        <dbReference type="Proteomes" id="UP000001745"/>
    </source>
</evidence>
<dbReference type="Proteomes" id="UP000001745">
    <property type="component" value="Unassembled WGS sequence"/>
</dbReference>
<dbReference type="GeneID" id="8108568"/>
<sequence length="564" mass="63690">MDEEKFDVVIVGAGWYGLIAAATYLQLVPDINLLIVDNSASIGGVWSKEKIYPNLFAQVGHGLFEYSFYRMKKEGLSPDRYISGQTIHDYLNDFARDYDLVRRIRLNVQVTKVEHLDGSGWRLYCHDGHTIRGDKIIYASGVSSDPYTPTIPNKDFTKPVIHSSQIPSSLEALQGPETKRATVVGAAKSSYDTVFLLLKAGKSVDWIIREEGAGPLAIMPPRLLGVLNTVDVMATRALAAFSPAICNTSGLWYKFLHRTRVGRAMTKFFWRNVTRAAEHHAGYSKNANAAKLRPEPHGYGIFWCNAGLGLASVPNFWKVFHAGDCTVHRTEIAELSDEKFITLANGVKIESDYLILCTGWTANLGSFDASLRAKIGLPSQADFSKAWQKLDMIGEENVNRLLPMLKTPPDTTRRTTERRPWRLYRRLISPNLTAQGDRSIFFPGQIHSVYTPLVAELQALWGIAFMLGMIDVPEKEDMEVEIATWNAWTRKRYLEQGRKHAYSIYDYLAYIDTLCRDLGINTRRKSNPISEMFTPYRPSDYNGLIKEFLQAQKQKGALKDAYHD</sequence>